<organism evidence="8 9">
    <name type="scientific">Ectobacillus funiculus</name>
    <dbReference type="NCBI Taxonomy" id="137993"/>
    <lineage>
        <taxon>Bacteria</taxon>
        <taxon>Bacillati</taxon>
        <taxon>Bacillota</taxon>
        <taxon>Bacilli</taxon>
        <taxon>Bacillales</taxon>
        <taxon>Bacillaceae</taxon>
        <taxon>Ectobacillus</taxon>
    </lineage>
</organism>
<dbReference type="Proteomes" id="UP001589609">
    <property type="component" value="Unassembled WGS sequence"/>
</dbReference>
<dbReference type="CDD" id="cd08010">
    <property type="entry name" value="MltG_like"/>
    <property type="match status" value="1"/>
</dbReference>
<keyword evidence="2 7" id="KW-0812">Transmembrane</keyword>
<feature type="site" description="Important for catalytic activity" evidence="7">
    <location>
        <position position="244"/>
    </location>
</feature>
<protein>
    <recommendedName>
        <fullName evidence="7">Endolytic murein transglycosylase</fullName>
        <ecNumber evidence="7">4.2.2.29</ecNumber>
    </recommendedName>
    <alternativeName>
        <fullName evidence="7">Peptidoglycan lytic transglycosylase</fullName>
    </alternativeName>
    <alternativeName>
        <fullName evidence="7">Peptidoglycan polymerization terminase</fullName>
    </alternativeName>
</protein>
<keyword evidence="4 7" id="KW-0472">Membrane</keyword>
<reference evidence="8 9" key="1">
    <citation type="submission" date="2024-09" db="EMBL/GenBank/DDBJ databases">
        <authorList>
            <person name="Sun Q."/>
            <person name="Mori K."/>
        </authorList>
    </citation>
    <scope>NUCLEOTIDE SEQUENCE [LARGE SCALE GENOMIC DNA]</scope>
    <source>
        <strain evidence="8 9">JCM 11201</strain>
    </source>
</reference>
<keyword evidence="6 7" id="KW-0961">Cell wall biogenesis/degradation</keyword>
<keyword evidence="1 7" id="KW-1003">Cell membrane</keyword>
<keyword evidence="5 7" id="KW-0456">Lyase</keyword>
<evidence type="ECO:0000256" key="7">
    <source>
        <dbReference type="HAMAP-Rule" id="MF_02065"/>
    </source>
</evidence>
<name>A0ABV5WKM5_9BACI</name>
<dbReference type="PANTHER" id="PTHR30518:SF2">
    <property type="entry name" value="ENDOLYTIC MUREIN TRANSGLYCOSYLASE"/>
    <property type="match status" value="1"/>
</dbReference>
<keyword evidence="3 7" id="KW-1133">Transmembrane helix</keyword>
<dbReference type="EMBL" id="JBHMAF010000188">
    <property type="protein sequence ID" value="MFB9761125.1"/>
    <property type="molecule type" value="Genomic_DNA"/>
</dbReference>
<dbReference type="NCBIfam" id="TIGR00247">
    <property type="entry name" value="endolytic transglycosylase MltG"/>
    <property type="match status" value="1"/>
</dbReference>
<comment type="caution">
    <text evidence="8">The sequence shown here is derived from an EMBL/GenBank/DDBJ whole genome shotgun (WGS) entry which is preliminary data.</text>
</comment>
<gene>
    <name evidence="7 8" type="primary">mltG</name>
    <name evidence="8" type="ORF">ACFFMS_23020</name>
</gene>
<evidence type="ECO:0000256" key="4">
    <source>
        <dbReference type="ARBA" id="ARBA00023136"/>
    </source>
</evidence>
<dbReference type="HAMAP" id="MF_02065">
    <property type="entry name" value="MltG"/>
    <property type="match status" value="1"/>
</dbReference>
<comment type="similarity">
    <text evidence="7">Belongs to the transglycosylase MltG family.</text>
</comment>
<dbReference type="Pfam" id="PF02618">
    <property type="entry name" value="YceG"/>
    <property type="match status" value="1"/>
</dbReference>
<dbReference type="RefSeq" id="WP_379951359.1">
    <property type="nucleotide sequence ID" value="NZ_JBHMAF010000188.1"/>
</dbReference>
<dbReference type="Gene3D" id="3.30.1490.480">
    <property type="entry name" value="Endolytic murein transglycosylase"/>
    <property type="match status" value="1"/>
</dbReference>
<evidence type="ECO:0000256" key="1">
    <source>
        <dbReference type="ARBA" id="ARBA00022475"/>
    </source>
</evidence>
<evidence type="ECO:0000256" key="2">
    <source>
        <dbReference type="ARBA" id="ARBA00022692"/>
    </source>
</evidence>
<accession>A0ABV5WKM5</accession>
<keyword evidence="9" id="KW-1185">Reference proteome</keyword>
<evidence type="ECO:0000256" key="3">
    <source>
        <dbReference type="ARBA" id="ARBA00022989"/>
    </source>
</evidence>
<proteinExistence type="inferred from homology"/>
<dbReference type="EC" id="4.2.2.29" evidence="7"/>
<dbReference type="PANTHER" id="PTHR30518">
    <property type="entry name" value="ENDOLYTIC MUREIN TRANSGLYCOSYLASE"/>
    <property type="match status" value="1"/>
</dbReference>
<comment type="function">
    <text evidence="7">Functions as a peptidoglycan terminase that cleaves nascent peptidoglycan strands endolytically to terminate their elongation.</text>
</comment>
<evidence type="ECO:0000256" key="5">
    <source>
        <dbReference type="ARBA" id="ARBA00023239"/>
    </source>
</evidence>
<dbReference type="InterPro" id="IPR003770">
    <property type="entry name" value="MLTG-like"/>
</dbReference>
<dbReference type="Gene3D" id="3.30.160.60">
    <property type="entry name" value="Classic Zinc Finger"/>
    <property type="match status" value="1"/>
</dbReference>
<sequence length="361" mass="40770">MINWNEQRRIKKRRRNIAAVILLFLLLGGLGAAYVVSALQPVQAASKVKKEVTIPKGTSTSGIGQLLEKQGIIKDGSIFQYYVKANYRKGLQAGTYLLSPSMSAREVAEQLVEGRIYHPVRYKLVIKEGMQLTEIADSIAAEFKLNKDEVLQQFNDKGFLQQIQTKYPKLLTDKMMQAGIRYPLEGYLFPATYSYHEKAYTLQQIIDPMLEKTNTFIVRNEELMKQRGLDVHQLLTMGSLIEEEATALTDRQKIASVFYNRIQANMPLQTDPTVLYALGKHKDRVLYADLQVDSPYNTYIIKGLPIGPISNAGEPSLQAALEPAQTDFFYFLAAPSGEVFFSKTLEEHNALKEKYITGQQS</sequence>
<evidence type="ECO:0000313" key="9">
    <source>
        <dbReference type="Proteomes" id="UP001589609"/>
    </source>
</evidence>
<comment type="catalytic activity">
    <reaction evidence="7">
        <text>a peptidoglycan chain = a peptidoglycan chain with N-acetyl-1,6-anhydromuramyl-[peptide] at the reducing end + a peptidoglycan chain with N-acetylglucosamine at the non-reducing end.</text>
        <dbReference type="EC" id="4.2.2.29"/>
    </reaction>
</comment>
<evidence type="ECO:0000313" key="8">
    <source>
        <dbReference type="EMBL" id="MFB9761125.1"/>
    </source>
</evidence>
<evidence type="ECO:0000256" key="6">
    <source>
        <dbReference type="ARBA" id="ARBA00023316"/>
    </source>
</evidence>